<dbReference type="RefSeq" id="WP_271636454.1">
    <property type="nucleotide sequence ID" value="NZ_CP094970.1"/>
</dbReference>
<evidence type="ECO:0000256" key="3">
    <source>
        <dbReference type="SAM" id="SignalP"/>
    </source>
</evidence>
<keyword evidence="2" id="KW-0186">Copper</keyword>
<keyword evidence="5" id="KW-1185">Reference proteome</keyword>
<dbReference type="EMBL" id="CP094970">
    <property type="protein sequence ID" value="UYM07479.1"/>
    <property type="molecule type" value="Genomic_DNA"/>
</dbReference>
<evidence type="ECO:0000256" key="2">
    <source>
        <dbReference type="ARBA" id="ARBA00023008"/>
    </source>
</evidence>
<dbReference type="InterPro" id="IPR013783">
    <property type="entry name" value="Ig-like_fold"/>
</dbReference>
<dbReference type="Gene3D" id="2.60.40.10">
    <property type="entry name" value="Immunoglobulins"/>
    <property type="match status" value="1"/>
</dbReference>
<evidence type="ECO:0000256" key="1">
    <source>
        <dbReference type="ARBA" id="ARBA00022723"/>
    </source>
</evidence>
<organism evidence="4 5">
    <name type="scientific">Solicola gregarius</name>
    <dbReference type="NCBI Taxonomy" id="2908642"/>
    <lineage>
        <taxon>Bacteria</taxon>
        <taxon>Bacillati</taxon>
        <taxon>Actinomycetota</taxon>
        <taxon>Actinomycetes</taxon>
        <taxon>Propionibacteriales</taxon>
        <taxon>Nocardioidaceae</taxon>
        <taxon>Solicola</taxon>
    </lineage>
</organism>
<dbReference type="Gene3D" id="2.60.40.420">
    <property type="entry name" value="Cupredoxins - blue copper proteins"/>
    <property type="match status" value="1"/>
</dbReference>
<dbReference type="NCBIfam" id="NF047446">
    <property type="entry name" value="barrel_OmpL47"/>
    <property type="match status" value="3"/>
</dbReference>
<dbReference type="GO" id="GO:0046872">
    <property type="term" value="F:metal ion binding"/>
    <property type="evidence" value="ECO:0007669"/>
    <property type="project" value="UniProtKB-KW"/>
</dbReference>
<accession>A0AA46TLF5</accession>
<dbReference type="KEGG" id="sgrg:L0C25_10535"/>
<dbReference type="InterPro" id="IPR008972">
    <property type="entry name" value="Cupredoxin"/>
</dbReference>
<gene>
    <name evidence="4" type="ORF">L0C25_10535</name>
</gene>
<dbReference type="AlphaFoldDB" id="A0AA46TLF5"/>
<dbReference type="Gene3D" id="3.30.1920.20">
    <property type="match status" value="1"/>
</dbReference>
<dbReference type="PROSITE" id="PS00196">
    <property type="entry name" value="COPPER_BLUE"/>
    <property type="match status" value="1"/>
</dbReference>
<evidence type="ECO:0000313" key="4">
    <source>
        <dbReference type="EMBL" id="UYM07479.1"/>
    </source>
</evidence>
<dbReference type="InterPro" id="IPR028871">
    <property type="entry name" value="BlueCu_1_BS"/>
</dbReference>
<dbReference type="GO" id="GO:0005975">
    <property type="term" value="P:carbohydrate metabolic process"/>
    <property type="evidence" value="ECO:0007669"/>
    <property type="project" value="UniProtKB-ARBA"/>
</dbReference>
<feature type="chain" id="PRO_5041398751" evidence="3">
    <location>
        <begin position="34"/>
        <end position="540"/>
    </location>
</feature>
<keyword evidence="1" id="KW-0479">Metal-binding</keyword>
<evidence type="ECO:0000313" key="5">
    <source>
        <dbReference type="Proteomes" id="UP001164390"/>
    </source>
</evidence>
<keyword evidence="3" id="KW-0732">Signal</keyword>
<protein>
    <submittedName>
        <fullName evidence="4">Uncharacterized protein</fullName>
    </submittedName>
</protein>
<reference evidence="4" key="1">
    <citation type="submission" date="2022-01" db="EMBL/GenBank/DDBJ databases">
        <title>Nocardioidaceae gen. sp. A5X3R13.</title>
        <authorList>
            <person name="Lopez Marin M.A."/>
            <person name="Uhlik O."/>
        </authorList>
    </citation>
    <scope>NUCLEOTIDE SEQUENCE</scope>
    <source>
        <strain evidence="4">A5X3R13</strain>
    </source>
</reference>
<feature type="signal peptide" evidence="3">
    <location>
        <begin position="1"/>
        <end position="33"/>
    </location>
</feature>
<proteinExistence type="predicted"/>
<dbReference type="SUPFAM" id="SSF49503">
    <property type="entry name" value="Cupredoxins"/>
    <property type="match status" value="1"/>
</dbReference>
<name>A0AA46TLF5_9ACTN</name>
<sequence length="540" mass="56882">MRRSIDNARPIGILAALALVLGMLAFAGSGAYAAGRDDDRPAVSEPEPATAQAAQTLTWTADNSTTAYKSAPTEAEAGPTTIVFENSKATGNTSGMQHTLTFDTTTEGYNHDVDLDILAYPDDENNGKWSVDVTLTKGTYRFHCTIPGHGQMVGELKVTGGGDPGDDTTPPVANAKIEGEKNDAGAFIGQAKISVTATDEGGSGVDKVEYQVDDLGWKAYSDPVVVDKVGDHTIGYRATDGAGNKSEEGSKQFKVVKDDGNDTAPPEVSLMLHGDTNNDGAYVGSAELMVDATDSESGVDTVEYKLDDGEWQAYADAVKVNKVGDHTVQARATDKAGNASDAVQKKFTVVEGPDDDTEAPTATAAVQGSQGADWNYIGPVTVKVDATDDGSGVDKIEYKLDDGEWQAYEEPVKVEDEGDHAVDYRATDAAGNTSDAKRVTFTIVSAPPEEPVCAEPDPSPTVVMGSVNSGVRNRDAGGGCTVDDRIHDEARWSTHAGFVAHARRTLADLVEEGTVSAGERTKIIRAAKRSDVGKDGARKR</sequence>
<dbReference type="InterPro" id="IPR058094">
    <property type="entry name" value="Ig-like_OmpL47-like"/>
</dbReference>
<dbReference type="Proteomes" id="UP001164390">
    <property type="component" value="Chromosome"/>
</dbReference>